<dbReference type="InterPro" id="IPR046689">
    <property type="entry name" value="DUF6559"/>
</dbReference>
<protein>
    <submittedName>
        <fullName evidence="1">Uncharacterized protein</fullName>
    </submittedName>
</protein>
<comment type="caution">
    <text evidence="1">The sequence shown here is derived from an EMBL/GenBank/DDBJ whole genome shotgun (WGS) entry which is preliminary data.</text>
</comment>
<reference evidence="1 2" key="1">
    <citation type="submission" date="2021-09" db="EMBL/GenBank/DDBJ databases">
        <title>Lysobacter sp. 13A isolated from the river sediment.</title>
        <authorList>
            <person name="Liu H."/>
            <person name="Li S."/>
            <person name="Mao S."/>
        </authorList>
    </citation>
    <scope>NUCLEOTIDE SEQUENCE [LARGE SCALE GENOMIC DNA]</scope>
    <source>
        <strain evidence="1 2">13A</strain>
    </source>
</reference>
<name>A0ABS7T976_9GAMM</name>
<sequence>MSAVAQPAPCAISPADKKAQAKRVGDDLVRHYGKRKFYTVEQVREANRRKAIGIDVACWSHAMFNSHSDFDRLHAAAGDACDYVAMKSQMLRAVATVESGSWFDWDLSWLEFPDLDISIFDFFDL</sequence>
<keyword evidence="2" id="KW-1185">Reference proteome</keyword>
<dbReference type="Pfam" id="PF20196">
    <property type="entry name" value="DUF6559"/>
    <property type="match status" value="1"/>
</dbReference>
<organism evidence="1 2">
    <name type="scientific">Novilysobacter selenitireducens</name>
    <dbReference type="NCBI Taxonomy" id="2872639"/>
    <lineage>
        <taxon>Bacteria</taxon>
        <taxon>Pseudomonadati</taxon>
        <taxon>Pseudomonadota</taxon>
        <taxon>Gammaproteobacteria</taxon>
        <taxon>Lysobacterales</taxon>
        <taxon>Lysobacteraceae</taxon>
        <taxon>Novilysobacter</taxon>
    </lineage>
</organism>
<evidence type="ECO:0000313" key="2">
    <source>
        <dbReference type="Proteomes" id="UP001430954"/>
    </source>
</evidence>
<proteinExistence type="predicted"/>
<accession>A0ABS7T976</accession>
<dbReference type="RefSeq" id="WP_223676886.1">
    <property type="nucleotide sequence ID" value="NZ_JAINZW010000006.1"/>
</dbReference>
<dbReference type="EMBL" id="JAINZW010000006">
    <property type="protein sequence ID" value="MBZ4040439.1"/>
    <property type="molecule type" value="Genomic_DNA"/>
</dbReference>
<evidence type="ECO:0000313" key="1">
    <source>
        <dbReference type="EMBL" id="MBZ4040439.1"/>
    </source>
</evidence>
<gene>
    <name evidence="1" type="ORF">K6753_12945</name>
</gene>
<dbReference type="Proteomes" id="UP001430954">
    <property type="component" value="Unassembled WGS sequence"/>
</dbReference>